<feature type="transmembrane region" description="Helical" evidence="4">
    <location>
        <begin position="406"/>
        <end position="429"/>
    </location>
</feature>
<evidence type="ECO:0000256" key="3">
    <source>
        <dbReference type="SAM" id="MobiDB-lite"/>
    </source>
</evidence>
<evidence type="ECO:0000313" key="6">
    <source>
        <dbReference type="EMBL" id="ROT70180.1"/>
    </source>
</evidence>
<feature type="region of interest" description="Disordered" evidence="3">
    <location>
        <begin position="1"/>
        <end position="28"/>
    </location>
</feature>
<evidence type="ECO:0000256" key="2">
    <source>
        <dbReference type="ARBA" id="ARBA00022679"/>
    </source>
</evidence>
<feature type="domain" description="Sulfotransferase" evidence="5">
    <location>
        <begin position="66"/>
        <end position="315"/>
    </location>
</feature>
<dbReference type="GO" id="GO:0008146">
    <property type="term" value="F:sulfotransferase activity"/>
    <property type="evidence" value="ECO:0007669"/>
    <property type="project" value="InterPro"/>
</dbReference>
<dbReference type="AlphaFoldDB" id="A0A3R7PFM2"/>
<gene>
    <name evidence="6" type="ORF">C7M84_011549</name>
</gene>
<name>A0A3R7PFM2_PENVA</name>
<dbReference type="OrthoDB" id="205623at2759"/>
<dbReference type="InterPro" id="IPR000863">
    <property type="entry name" value="Sulfotransferase_dom"/>
</dbReference>
<dbReference type="SUPFAM" id="SSF52540">
    <property type="entry name" value="P-loop containing nucleoside triphosphate hydrolases"/>
    <property type="match status" value="1"/>
</dbReference>
<comment type="caution">
    <text evidence="6">The sequence shown here is derived from an EMBL/GenBank/DDBJ whole genome shotgun (WGS) entry which is preliminary data.</text>
</comment>
<keyword evidence="2" id="KW-0808">Transferase</keyword>
<evidence type="ECO:0000313" key="7">
    <source>
        <dbReference type="Proteomes" id="UP000283509"/>
    </source>
</evidence>
<proteinExistence type="inferred from homology"/>
<keyword evidence="4" id="KW-0472">Membrane</keyword>
<organism evidence="6 7">
    <name type="scientific">Penaeus vannamei</name>
    <name type="common">Whiteleg shrimp</name>
    <name type="synonym">Litopenaeus vannamei</name>
    <dbReference type="NCBI Taxonomy" id="6689"/>
    <lineage>
        <taxon>Eukaryota</taxon>
        <taxon>Metazoa</taxon>
        <taxon>Ecdysozoa</taxon>
        <taxon>Arthropoda</taxon>
        <taxon>Crustacea</taxon>
        <taxon>Multicrustacea</taxon>
        <taxon>Malacostraca</taxon>
        <taxon>Eumalacostraca</taxon>
        <taxon>Eucarida</taxon>
        <taxon>Decapoda</taxon>
        <taxon>Dendrobranchiata</taxon>
        <taxon>Penaeoidea</taxon>
        <taxon>Penaeidae</taxon>
        <taxon>Penaeus</taxon>
    </lineage>
</organism>
<dbReference type="PANTHER" id="PTHR11783">
    <property type="entry name" value="SULFOTRANSFERASE SULT"/>
    <property type="match status" value="1"/>
</dbReference>
<dbReference type="Pfam" id="PF00685">
    <property type="entry name" value="Sulfotransfer_1"/>
    <property type="match status" value="1"/>
</dbReference>
<accession>A0A3R7PFM2</accession>
<dbReference type="InterPro" id="IPR027417">
    <property type="entry name" value="P-loop_NTPase"/>
</dbReference>
<keyword evidence="4" id="KW-1133">Transmembrane helix</keyword>
<dbReference type="Gene3D" id="3.40.50.300">
    <property type="entry name" value="P-loop containing nucleotide triphosphate hydrolases"/>
    <property type="match status" value="1"/>
</dbReference>
<keyword evidence="7" id="KW-1185">Reference proteome</keyword>
<feature type="transmembrane region" description="Helical" evidence="4">
    <location>
        <begin position="436"/>
        <end position="457"/>
    </location>
</feature>
<keyword evidence="4" id="KW-0812">Transmembrane</keyword>
<comment type="similarity">
    <text evidence="1">Belongs to the sulfotransferase 1 family.</text>
</comment>
<evidence type="ECO:0000256" key="1">
    <source>
        <dbReference type="ARBA" id="ARBA00005771"/>
    </source>
</evidence>
<dbReference type="STRING" id="6689.A0A3R7PFM2"/>
<dbReference type="Proteomes" id="UP000283509">
    <property type="component" value="Unassembled WGS sequence"/>
</dbReference>
<reference evidence="6 7" key="1">
    <citation type="submission" date="2018-04" db="EMBL/GenBank/DDBJ databases">
        <authorList>
            <person name="Zhang X."/>
            <person name="Yuan J."/>
            <person name="Li F."/>
            <person name="Xiang J."/>
        </authorList>
    </citation>
    <scope>NUCLEOTIDE SEQUENCE [LARGE SCALE GENOMIC DNA]</scope>
    <source>
        <tissue evidence="6">Muscle</tissue>
    </source>
</reference>
<dbReference type="EMBL" id="QCYY01002456">
    <property type="protein sequence ID" value="ROT70180.1"/>
    <property type="molecule type" value="Genomic_DNA"/>
</dbReference>
<sequence length="503" mass="56818">MTDANAASLEVAEREHPPPEGTTPVPLPEGLLANDAHYLYKGCVFPGMILKSGMFEEVMNFQFRSTDVIVGSFPKTGTTWTQEIVYMLTHGCQKSKPEDGTLETRFPFLEFPFPGVRAVAAMEGPRCIKTHLPRHLLPKSFASSGAKMVYVTRNPRDTAVSYYNFMQLVSVASFKGTLADYVQMFLEDKAMYSPFMPHVLGFWEARRDPNLLFVTYEELHQDALKAIRRIAHFLQASPFSVEASEEQLEYVAACTSFASMASNPSVNYEHWKDSGFCHKDKGSFLRKGKVGGWKESLSAEQIEAFQRWEDRHLAHSDFRFTFTWRRRAASPLPEGAKLVQVPEGLLTRNEHYEYKGCIIPVTILRSGMFQEVLDFEFRSGDVVVCSYPKTVYILFYLFSPLPPSSFHFSLTILFLISFSSSSFLSLLLFSYLFSPLLLPPFLTHSSFSHLLLLLYFLPHPSYPLSSLFFSSPSFPSFSPLPSSLLLSSSSSFHSSLTPSPPRT</sequence>
<evidence type="ECO:0000256" key="4">
    <source>
        <dbReference type="SAM" id="Phobius"/>
    </source>
</evidence>
<reference evidence="6 7" key="2">
    <citation type="submission" date="2019-01" db="EMBL/GenBank/DDBJ databases">
        <title>The decoding of complex shrimp genome reveals the adaptation for benthos swimmer, frequently molting mechanism and breeding impact on genome.</title>
        <authorList>
            <person name="Sun Y."/>
            <person name="Gao Y."/>
            <person name="Yu Y."/>
        </authorList>
    </citation>
    <scope>NUCLEOTIDE SEQUENCE [LARGE SCALE GENOMIC DNA]</scope>
    <source>
        <tissue evidence="6">Muscle</tissue>
    </source>
</reference>
<protein>
    <recommendedName>
        <fullName evidence="5">Sulfotransferase domain-containing protein</fullName>
    </recommendedName>
</protein>
<evidence type="ECO:0000259" key="5">
    <source>
        <dbReference type="Pfam" id="PF00685"/>
    </source>
</evidence>